<organism evidence="1 2">
    <name type="scientific">Colocasia esculenta</name>
    <name type="common">Wild taro</name>
    <name type="synonym">Arum esculentum</name>
    <dbReference type="NCBI Taxonomy" id="4460"/>
    <lineage>
        <taxon>Eukaryota</taxon>
        <taxon>Viridiplantae</taxon>
        <taxon>Streptophyta</taxon>
        <taxon>Embryophyta</taxon>
        <taxon>Tracheophyta</taxon>
        <taxon>Spermatophyta</taxon>
        <taxon>Magnoliopsida</taxon>
        <taxon>Liliopsida</taxon>
        <taxon>Araceae</taxon>
        <taxon>Aroideae</taxon>
        <taxon>Colocasieae</taxon>
        <taxon>Colocasia</taxon>
    </lineage>
</organism>
<protein>
    <submittedName>
        <fullName evidence="1">Uncharacterized protein</fullName>
    </submittedName>
</protein>
<comment type="caution">
    <text evidence="1">The sequence shown here is derived from an EMBL/GenBank/DDBJ whole genome shotgun (WGS) entry which is preliminary data.</text>
</comment>
<name>A0A843WIN9_COLES</name>
<evidence type="ECO:0000313" key="1">
    <source>
        <dbReference type="EMBL" id="MQM07576.1"/>
    </source>
</evidence>
<evidence type="ECO:0000313" key="2">
    <source>
        <dbReference type="Proteomes" id="UP000652761"/>
    </source>
</evidence>
<keyword evidence="2" id="KW-1185">Reference proteome</keyword>
<gene>
    <name evidence="1" type="ORF">Taro_040415</name>
</gene>
<accession>A0A843WIN9</accession>
<sequence length="101" mass="11553">MSFTTFWGHVEELLATGEQRTEHTKPFFFSIASASGLHKLSTRNQPKYDAILALTSQRRAWVFALPGSGILCKQRRYAPTHFSFVITKKGEIDDQFVPMKF</sequence>
<dbReference type="EMBL" id="NMUH01003901">
    <property type="protein sequence ID" value="MQM07576.1"/>
    <property type="molecule type" value="Genomic_DNA"/>
</dbReference>
<dbReference type="Proteomes" id="UP000652761">
    <property type="component" value="Unassembled WGS sequence"/>
</dbReference>
<dbReference type="AlphaFoldDB" id="A0A843WIN9"/>
<proteinExistence type="predicted"/>
<reference evidence="1" key="1">
    <citation type="submission" date="2017-07" db="EMBL/GenBank/DDBJ databases">
        <title>Taro Niue Genome Assembly and Annotation.</title>
        <authorList>
            <person name="Atibalentja N."/>
            <person name="Keating K."/>
            <person name="Fields C.J."/>
        </authorList>
    </citation>
    <scope>NUCLEOTIDE SEQUENCE</scope>
    <source>
        <strain evidence="1">Niue_2</strain>
        <tissue evidence="1">Leaf</tissue>
    </source>
</reference>